<gene>
    <name evidence="2" type="ORF">ACFPJ5_19525</name>
</gene>
<protein>
    <recommendedName>
        <fullName evidence="4">CARDB domain-containing protein</fullName>
    </recommendedName>
</protein>
<sequence>MRRRALLVGCAGTLGGLAGCLTGGRDDPAGATDQSETPRPTDRATATPTPSPSVSASLISLQPAVVTFVTDSITVSGETSQYLFVAVDVEDGEPPAVDEFTFWFAGAEAPPLEPQGSYWSDYNPGATRYSRKQGEGWLAFDLPATGDASGAALRWPGGEWTPPQALRERLSAPAPPLSLEWSVPETAELYTTPTLGFTVTNTGELDGRFVAALNRIGPRVAYAPITSVSRRIPAGETLRFEVTDRFDLDDPGGDEVGDEMADLSYVLQLPEGERRREVRLVE</sequence>
<evidence type="ECO:0000313" key="2">
    <source>
        <dbReference type="EMBL" id="MFC5369125.1"/>
    </source>
</evidence>
<feature type="region of interest" description="Disordered" evidence="1">
    <location>
        <begin position="25"/>
        <end position="55"/>
    </location>
</feature>
<reference evidence="2 3" key="1">
    <citation type="journal article" date="2019" name="Int. J. Syst. Evol. Microbiol.">
        <title>The Global Catalogue of Microorganisms (GCM) 10K type strain sequencing project: providing services to taxonomists for standard genome sequencing and annotation.</title>
        <authorList>
            <consortium name="The Broad Institute Genomics Platform"/>
            <consortium name="The Broad Institute Genome Sequencing Center for Infectious Disease"/>
            <person name="Wu L."/>
            <person name="Ma J."/>
        </authorList>
    </citation>
    <scope>NUCLEOTIDE SEQUENCE [LARGE SCALE GENOMIC DNA]</scope>
    <source>
        <strain evidence="2 3">CGMCC 1.12237</strain>
    </source>
</reference>
<evidence type="ECO:0008006" key="4">
    <source>
        <dbReference type="Google" id="ProtNLM"/>
    </source>
</evidence>
<organism evidence="2 3">
    <name type="scientific">Salinirubrum litoreum</name>
    <dbReference type="NCBI Taxonomy" id="1126234"/>
    <lineage>
        <taxon>Archaea</taxon>
        <taxon>Methanobacteriati</taxon>
        <taxon>Methanobacteriota</taxon>
        <taxon>Stenosarchaea group</taxon>
        <taxon>Halobacteria</taxon>
        <taxon>Halobacteriales</taxon>
        <taxon>Haloferacaceae</taxon>
        <taxon>Salinirubrum</taxon>
    </lineage>
</organism>
<dbReference type="AlphaFoldDB" id="A0ABD5RGC4"/>
<evidence type="ECO:0000313" key="3">
    <source>
        <dbReference type="Proteomes" id="UP001596201"/>
    </source>
</evidence>
<comment type="caution">
    <text evidence="2">The sequence shown here is derived from an EMBL/GenBank/DDBJ whole genome shotgun (WGS) entry which is preliminary data.</text>
</comment>
<dbReference type="RefSeq" id="WP_227231180.1">
    <property type="nucleotide sequence ID" value="NZ_JAJCVJ010000003.1"/>
</dbReference>
<proteinExistence type="predicted"/>
<evidence type="ECO:0000256" key="1">
    <source>
        <dbReference type="SAM" id="MobiDB-lite"/>
    </source>
</evidence>
<dbReference type="Proteomes" id="UP001596201">
    <property type="component" value="Unassembled WGS sequence"/>
</dbReference>
<dbReference type="EMBL" id="JBHSKX010000004">
    <property type="protein sequence ID" value="MFC5369125.1"/>
    <property type="molecule type" value="Genomic_DNA"/>
</dbReference>
<name>A0ABD5RGC4_9EURY</name>
<accession>A0ABD5RGC4</accession>
<dbReference type="PROSITE" id="PS51257">
    <property type="entry name" value="PROKAR_LIPOPROTEIN"/>
    <property type="match status" value="1"/>
</dbReference>
<keyword evidence="3" id="KW-1185">Reference proteome</keyword>